<evidence type="ECO:0000313" key="3">
    <source>
        <dbReference type="Proteomes" id="UP000192907"/>
    </source>
</evidence>
<protein>
    <submittedName>
        <fullName evidence="2">Uncharacterized protein</fullName>
    </submittedName>
</protein>
<reference evidence="3" key="1">
    <citation type="submission" date="2017-04" db="EMBL/GenBank/DDBJ databases">
        <authorList>
            <person name="Varghese N."/>
            <person name="Submissions S."/>
        </authorList>
    </citation>
    <scope>NUCLEOTIDE SEQUENCE [LARGE SCALE GENOMIC DNA]</scope>
    <source>
        <strain evidence="3">RKEM611</strain>
    </source>
</reference>
<proteinExistence type="predicted"/>
<evidence type="ECO:0000313" key="2">
    <source>
        <dbReference type="EMBL" id="SMF16864.1"/>
    </source>
</evidence>
<dbReference type="OrthoDB" id="9945249at2"/>
<dbReference type="EMBL" id="FWZT01000006">
    <property type="protein sequence ID" value="SMF16864.1"/>
    <property type="molecule type" value="Genomic_DNA"/>
</dbReference>
<feature type="chain" id="PRO_5012034521" evidence="1">
    <location>
        <begin position="21"/>
        <end position="315"/>
    </location>
</feature>
<dbReference type="AlphaFoldDB" id="A0A1Y6BKW3"/>
<evidence type="ECO:0000256" key="1">
    <source>
        <dbReference type="SAM" id="SignalP"/>
    </source>
</evidence>
<dbReference type="RefSeq" id="WP_132317992.1">
    <property type="nucleotide sequence ID" value="NZ_FWZT01000006.1"/>
</dbReference>
<keyword evidence="1" id="KW-0732">Signal</keyword>
<sequence length="315" mass="35558">MVNKVFSLLVLGAVANHANASELEFSCRTPESFTPGYMHVDVNIEGTIKLNAKNNYTLSYETLVDLKMVGDTSSESWARFDGAETAVQNYSSYKPRKYIDHMKFNLDDKLGSSGRSWGDFDFIVPHFSDASDLGQEFKAYLIMSGVDDHFGTTAPLLCKQTKETPIKNDDVCSELFEDSWDFMANKSWYKYVSALPEVMIVKDADKAAELIKWGWLRDDASVTTLAGLSDDRKARIKTTLNTYNEFDDSLSFEENFSRLISWDGVLNTIKFVNTKNGNIYEYLYHYPGDNEYGKIFNHLTGEVAASVNDGGCYLD</sequence>
<dbReference type="Proteomes" id="UP000192907">
    <property type="component" value="Unassembled WGS sequence"/>
</dbReference>
<feature type="signal peptide" evidence="1">
    <location>
        <begin position="1"/>
        <end position="20"/>
    </location>
</feature>
<name>A0A1Y6BKW3_9BACT</name>
<accession>A0A1Y6BKW3</accession>
<gene>
    <name evidence="2" type="ORF">SAMN06296036_10676</name>
</gene>
<keyword evidence="3" id="KW-1185">Reference proteome</keyword>
<organism evidence="2 3">
    <name type="scientific">Pseudobacteriovorax antillogorgiicola</name>
    <dbReference type="NCBI Taxonomy" id="1513793"/>
    <lineage>
        <taxon>Bacteria</taxon>
        <taxon>Pseudomonadati</taxon>
        <taxon>Bdellovibrionota</taxon>
        <taxon>Oligoflexia</taxon>
        <taxon>Oligoflexales</taxon>
        <taxon>Pseudobacteriovoracaceae</taxon>
        <taxon>Pseudobacteriovorax</taxon>
    </lineage>
</organism>